<organism evidence="2 3">
    <name type="scientific">Rhizobium leguminosarum bv. viciae</name>
    <dbReference type="NCBI Taxonomy" id="387"/>
    <lineage>
        <taxon>Bacteria</taxon>
        <taxon>Pseudomonadati</taxon>
        <taxon>Pseudomonadota</taxon>
        <taxon>Alphaproteobacteria</taxon>
        <taxon>Hyphomicrobiales</taxon>
        <taxon>Rhizobiaceae</taxon>
        <taxon>Rhizobium/Agrobacterium group</taxon>
        <taxon>Rhizobium</taxon>
    </lineage>
</organism>
<dbReference type="AlphaFoldDB" id="A0A8G2IVS6"/>
<dbReference type="Gene3D" id="3.20.20.150">
    <property type="entry name" value="Divalent-metal-dependent TIM barrel enzymes"/>
    <property type="match status" value="1"/>
</dbReference>
<name>A0A8G2IVS6_RHILV</name>
<sequence>MPISTPFAFQLYSARNFFPLENVLRNLAEIGFTNVEPFPSLYDDPASLKAMLSNYGLTAKSGHVSLRDVEEDSDQTCRMAETLGMETIVLPFIPANIRPTDKQGWLEMGERLSAASRVFAKRGFSFAWHNHDFEFEALPDGTIPLELLLGEDVMWEADLAWVVRSGNDPKHWLKRYSGRIPAIHVKDLALPGEKVDEKGWADVGTGVVPWAELWPLVVESGAKIMIAEHDQPSDYDRFARQSYRTMSKLNGGN</sequence>
<accession>A0A8G2IVS6</accession>
<dbReference type="InterPro" id="IPR050312">
    <property type="entry name" value="IolE/XylAMocC-like"/>
</dbReference>
<dbReference type="Pfam" id="PF01261">
    <property type="entry name" value="AP_endonuc_2"/>
    <property type="match status" value="1"/>
</dbReference>
<reference evidence="2 3" key="1">
    <citation type="submission" date="2019-02" db="EMBL/GenBank/DDBJ databases">
        <title>The competitiveness to form nodules shapes the capacities of Rhizobium leguminosarum sv viciae communities to promote symbiosis with specific hosts.</title>
        <authorList>
            <person name="Boivin S."/>
            <person name="Lepetit M."/>
        </authorList>
    </citation>
    <scope>NUCLEOTIDE SEQUENCE [LARGE SCALE GENOMIC DNA]</scope>
    <source>
        <strain evidence="2 3">SPF4F3</strain>
    </source>
</reference>
<comment type="caution">
    <text evidence="2">The sequence shown here is derived from an EMBL/GenBank/DDBJ whole genome shotgun (WGS) entry which is preliminary data.</text>
</comment>
<dbReference type="EMBL" id="SJLU01000022">
    <property type="protein sequence ID" value="TBX86650.1"/>
    <property type="molecule type" value="Genomic_DNA"/>
</dbReference>
<dbReference type="InterPro" id="IPR013022">
    <property type="entry name" value="Xyl_isomerase-like_TIM-brl"/>
</dbReference>
<evidence type="ECO:0000313" key="2">
    <source>
        <dbReference type="EMBL" id="TBX86650.1"/>
    </source>
</evidence>
<evidence type="ECO:0000259" key="1">
    <source>
        <dbReference type="Pfam" id="PF01261"/>
    </source>
</evidence>
<protein>
    <submittedName>
        <fullName evidence="2">Sugar phosphate isomerase/epimerase</fullName>
    </submittedName>
</protein>
<dbReference type="RefSeq" id="WP_018493413.1">
    <property type="nucleotide sequence ID" value="NZ_SJLU01000022.1"/>
</dbReference>
<keyword evidence="2" id="KW-0413">Isomerase</keyword>
<proteinExistence type="predicted"/>
<gene>
    <name evidence="2" type="ORF">E0H31_31200</name>
</gene>
<dbReference type="Proteomes" id="UP000291866">
    <property type="component" value="Unassembled WGS sequence"/>
</dbReference>
<dbReference type="InterPro" id="IPR036237">
    <property type="entry name" value="Xyl_isomerase-like_sf"/>
</dbReference>
<dbReference type="GO" id="GO:0016853">
    <property type="term" value="F:isomerase activity"/>
    <property type="evidence" value="ECO:0007669"/>
    <property type="project" value="UniProtKB-KW"/>
</dbReference>
<dbReference type="PANTHER" id="PTHR12110:SF41">
    <property type="entry name" value="INOSOSE DEHYDRATASE"/>
    <property type="match status" value="1"/>
</dbReference>
<dbReference type="PANTHER" id="PTHR12110">
    <property type="entry name" value="HYDROXYPYRUVATE ISOMERASE"/>
    <property type="match status" value="1"/>
</dbReference>
<evidence type="ECO:0000313" key="3">
    <source>
        <dbReference type="Proteomes" id="UP000291866"/>
    </source>
</evidence>
<dbReference type="SUPFAM" id="SSF51658">
    <property type="entry name" value="Xylose isomerase-like"/>
    <property type="match status" value="1"/>
</dbReference>
<feature type="domain" description="Xylose isomerase-like TIM barrel" evidence="1">
    <location>
        <begin position="25"/>
        <end position="233"/>
    </location>
</feature>